<dbReference type="InterPro" id="IPR011747">
    <property type="entry name" value="CHP02241"/>
</dbReference>
<dbReference type="NCBIfam" id="TIGR02241">
    <property type="entry name" value="conserved hypothetical phage tail region protein"/>
    <property type="match status" value="1"/>
</dbReference>
<gene>
    <name evidence="1" type="ORF">GCM10023350_45840</name>
</gene>
<dbReference type="Pfam" id="PF06841">
    <property type="entry name" value="Phage_T4_gp19"/>
    <property type="match status" value="1"/>
</dbReference>
<organism evidence="1 2">
    <name type="scientific">Nocardioides endophyticus</name>
    <dbReference type="NCBI Taxonomy" id="1353775"/>
    <lineage>
        <taxon>Bacteria</taxon>
        <taxon>Bacillati</taxon>
        <taxon>Actinomycetota</taxon>
        <taxon>Actinomycetes</taxon>
        <taxon>Propionibacteriales</taxon>
        <taxon>Nocardioidaceae</taxon>
        <taxon>Nocardioides</taxon>
    </lineage>
</organism>
<evidence type="ECO:0000313" key="2">
    <source>
        <dbReference type="Proteomes" id="UP001499882"/>
    </source>
</evidence>
<comment type="caution">
    <text evidence="1">The sequence shown here is derived from an EMBL/GenBank/DDBJ whole genome shotgun (WGS) entry which is preliminary data.</text>
</comment>
<keyword evidence="2" id="KW-1185">Reference proteome</keyword>
<proteinExistence type="predicted"/>
<reference evidence="2" key="1">
    <citation type="journal article" date="2019" name="Int. J. Syst. Evol. Microbiol.">
        <title>The Global Catalogue of Microorganisms (GCM) 10K type strain sequencing project: providing services to taxonomists for standard genome sequencing and annotation.</title>
        <authorList>
            <consortium name="The Broad Institute Genomics Platform"/>
            <consortium name="The Broad Institute Genome Sequencing Center for Infectious Disease"/>
            <person name="Wu L."/>
            <person name="Ma J."/>
        </authorList>
    </citation>
    <scope>NUCLEOTIDE SEQUENCE [LARGE SCALE GENOMIC DNA]</scope>
    <source>
        <strain evidence="2">JCM 18532</strain>
    </source>
</reference>
<accession>A0ABP8ZF77</accession>
<dbReference type="PANTHER" id="PTHR38009:SF1">
    <property type="entry name" value="CONSERVED HYPOTHETICAL PHAGE TAIL PROTEIN"/>
    <property type="match status" value="1"/>
</dbReference>
<dbReference type="EMBL" id="BAABKN010000031">
    <property type="protein sequence ID" value="GAA4755221.1"/>
    <property type="molecule type" value="Genomic_DNA"/>
</dbReference>
<dbReference type="Proteomes" id="UP001499882">
    <property type="component" value="Unassembled WGS sequence"/>
</dbReference>
<protein>
    <submittedName>
        <fullName evidence="1">Phage tail protein</fullName>
    </submittedName>
</protein>
<dbReference type="RefSeq" id="WP_345529402.1">
    <property type="nucleotide sequence ID" value="NZ_BAABKN010000031.1"/>
</dbReference>
<sequence>MGSSDITTPLGGDLPIANRFLFELDGVELGVFKEVTGLNVTVQVEEIREGGQNGYVHQIPGRMTWPNLVFRRGVTNSNALFEWFQKTSGEGFASNSNKLTRSTGAVTVIDPVGARLRSWEFIDVFPVRWAGPDFSVASTDPLEEELEVTHHGFRAVTQAS</sequence>
<dbReference type="InterPro" id="IPR010667">
    <property type="entry name" value="Phage_T4_Gp19"/>
</dbReference>
<name>A0ABP8ZF77_9ACTN</name>
<dbReference type="PANTHER" id="PTHR38009">
    <property type="entry name" value="CONSERVED HYPOTHETICAL PHAGE TAIL PROTEIN"/>
    <property type="match status" value="1"/>
</dbReference>
<evidence type="ECO:0000313" key="1">
    <source>
        <dbReference type="EMBL" id="GAA4755221.1"/>
    </source>
</evidence>